<dbReference type="SUPFAM" id="SSF53067">
    <property type="entry name" value="Actin-like ATPase domain"/>
    <property type="match status" value="1"/>
</dbReference>
<dbReference type="Gene3D" id="1.10.10.10">
    <property type="entry name" value="Winged helix-like DNA-binding domain superfamily/Winged helix DNA-binding domain"/>
    <property type="match status" value="1"/>
</dbReference>
<dbReference type="Pfam" id="PF00480">
    <property type="entry name" value="ROK"/>
    <property type="match status" value="1"/>
</dbReference>
<proteinExistence type="inferred from homology"/>
<dbReference type="InterPro" id="IPR000600">
    <property type="entry name" value="ROK"/>
</dbReference>
<comment type="caution">
    <text evidence="2">The sequence shown here is derived from an EMBL/GenBank/DDBJ whole genome shotgun (WGS) entry which is preliminary data.</text>
</comment>
<comment type="similarity">
    <text evidence="1">Belongs to the ROK (NagC/XylR) family.</text>
</comment>
<dbReference type="InterPro" id="IPR036390">
    <property type="entry name" value="WH_DNA-bd_sf"/>
</dbReference>
<sequence length="417" mass="43616">MSDHPPDSTNRIRIVGNPTGGLSESILRLIWSERLISRADIARNMNIARSTVSEAVMHLLPTGLIAELGPGESSGGRRPIVLEFQDDSCVVLGVEMGATHVSVALTNLRGRVLAWLDRPFPARNDPAGARALIGELCACCLDEVPGSLARLVGIGIAVPCPVDPKEPDHLSEVVLPAWKGTSGFGEIGEQFGVPIAVDNDANLGALAEGWWGAGRGIDYFSYIKVATGVGCGHVIDGNIFRGATGVAGEIGHVAIDPQGGRCVCGLRGCLATFVGAAALVDRARDLLPEHPDSVLRTDTLTIERIEEAALSGDALALRLAEGAADHLGIAIAGLLNLMNPSLVILGGGLARLGELLLQPIRESVRHRTLVSSIAAAEIRSGELGKQAVSIGASTLVLKAALEDPRLFPVGTTMQENR</sequence>
<dbReference type="CDD" id="cd24076">
    <property type="entry name" value="ASKHA_ATPase_ROK_BsXylR-like"/>
    <property type="match status" value="1"/>
</dbReference>
<dbReference type="AlphaFoldDB" id="A0A956SHS9"/>
<evidence type="ECO:0000313" key="2">
    <source>
        <dbReference type="EMBL" id="MCA9758768.1"/>
    </source>
</evidence>
<protein>
    <submittedName>
        <fullName evidence="2">ROK family protein</fullName>
    </submittedName>
</protein>
<dbReference type="PANTHER" id="PTHR18964">
    <property type="entry name" value="ROK (REPRESSOR, ORF, KINASE) FAMILY"/>
    <property type="match status" value="1"/>
</dbReference>
<dbReference type="Proteomes" id="UP000739538">
    <property type="component" value="Unassembled WGS sequence"/>
</dbReference>
<reference evidence="2" key="2">
    <citation type="journal article" date="2021" name="Microbiome">
        <title>Successional dynamics and alternative stable states in a saline activated sludge microbial community over 9 years.</title>
        <authorList>
            <person name="Wang Y."/>
            <person name="Ye J."/>
            <person name="Ju F."/>
            <person name="Liu L."/>
            <person name="Boyd J.A."/>
            <person name="Deng Y."/>
            <person name="Parks D.H."/>
            <person name="Jiang X."/>
            <person name="Yin X."/>
            <person name="Woodcroft B.J."/>
            <person name="Tyson G.W."/>
            <person name="Hugenholtz P."/>
            <person name="Polz M.F."/>
            <person name="Zhang T."/>
        </authorList>
    </citation>
    <scope>NUCLEOTIDE SEQUENCE</scope>
    <source>
        <strain evidence="2">HKST-UBA02</strain>
    </source>
</reference>
<gene>
    <name evidence="2" type="ORF">KDA27_23445</name>
</gene>
<reference evidence="2" key="1">
    <citation type="submission" date="2020-04" db="EMBL/GenBank/DDBJ databases">
        <authorList>
            <person name="Zhang T."/>
        </authorList>
    </citation>
    <scope>NUCLEOTIDE SEQUENCE</scope>
    <source>
        <strain evidence="2">HKST-UBA02</strain>
    </source>
</reference>
<evidence type="ECO:0000256" key="1">
    <source>
        <dbReference type="ARBA" id="ARBA00006479"/>
    </source>
</evidence>
<dbReference type="PANTHER" id="PTHR18964:SF149">
    <property type="entry name" value="BIFUNCTIONAL UDP-N-ACETYLGLUCOSAMINE 2-EPIMERASE_N-ACETYLMANNOSAMINE KINASE"/>
    <property type="match status" value="1"/>
</dbReference>
<organism evidence="2 3">
    <name type="scientific">Eiseniibacteriota bacterium</name>
    <dbReference type="NCBI Taxonomy" id="2212470"/>
    <lineage>
        <taxon>Bacteria</taxon>
        <taxon>Candidatus Eiseniibacteriota</taxon>
    </lineage>
</organism>
<dbReference type="Gene3D" id="3.30.420.40">
    <property type="match status" value="2"/>
</dbReference>
<dbReference type="InterPro" id="IPR043129">
    <property type="entry name" value="ATPase_NBD"/>
</dbReference>
<evidence type="ECO:0000313" key="3">
    <source>
        <dbReference type="Proteomes" id="UP000739538"/>
    </source>
</evidence>
<accession>A0A956SHS9</accession>
<dbReference type="InterPro" id="IPR036388">
    <property type="entry name" value="WH-like_DNA-bd_sf"/>
</dbReference>
<name>A0A956SHS9_UNCEI</name>
<dbReference type="SUPFAM" id="SSF46785">
    <property type="entry name" value="Winged helix' DNA-binding domain"/>
    <property type="match status" value="1"/>
</dbReference>
<dbReference type="EMBL" id="JAGQHS010000209">
    <property type="protein sequence ID" value="MCA9758768.1"/>
    <property type="molecule type" value="Genomic_DNA"/>
</dbReference>